<organism evidence="3 4">
    <name type="scientific">Poriferisphaera corsica</name>
    <dbReference type="NCBI Taxonomy" id="2528020"/>
    <lineage>
        <taxon>Bacteria</taxon>
        <taxon>Pseudomonadati</taxon>
        <taxon>Planctomycetota</taxon>
        <taxon>Phycisphaerae</taxon>
        <taxon>Phycisphaerales</taxon>
        <taxon>Phycisphaeraceae</taxon>
        <taxon>Poriferisphaera</taxon>
    </lineage>
</organism>
<dbReference type="CDD" id="cd00118">
    <property type="entry name" value="LysM"/>
    <property type="match status" value="1"/>
</dbReference>
<dbReference type="SMART" id="SM00257">
    <property type="entry name" value="LysM"/>
    <property type="match status" value="2"/>
</dbReference>
<dbReference type="InterPro" id="IPR052196">
    <property type="entry name" value="Bact_Kbp"/>
</dbReference>
<evidence type="ECO:0000313" key="4">
    <source>
        <dbReference type="Proteomes" id="UP000317369"/>
    </source>
</evidence>
<dbReference type="RefSeq" id="WP_200761744.1">
    <property type="nucleotide sequence ID" value="NZ_CP036425.1"/>
</dbReference>
<gene>
    <name evidence="3" type="ORF">KS4_13570</name>
</gene>
<dbReference type="Proteomes" id="UP000317369">
    <property type="component" value="Chromosome"/>
</dbReference>
<dbReference type="PANTHER" id="PTHR34700:SF4">
    <property type="entry name" value="PHAGE-LIKE ELEMENT PBSX PROTEIN XKDP"/>
    <property type="match status" value="1"/>
</dbReference>
<dbReference type="PANTHER" id="PTHR34700">
    <property type="entry name" value="POTASSIUM BINDING PROTEIN KBP"/>
    <property type="match status" value="1"/>
</dbReference>
<evidence type="ECO:0000256" key="1">
    <source>
        <dbReference type="SAM" id="MobiDB-lite"/>
    </source>
</evidence>
<dbReference type="EMBL" id="CP036425">
    <property type="protein sequence ID" value="QDU33311.1"/>
    <property type="molecule type" value="Genomic_DNA"/>
</dbReference>
<feature type="region of interest" description="Disordered" evidence="1">
    <location>
        <begin position="48"/>
        <end position="74"/>
    </location>
</feature>
<feature type="compositionally biased region" description="Low complexity" evidence="1">
    <location>
        <begin position="52"/>
        <end position="72"/>
    </location>
</feature>
<dbReference type="KEGG" id="pcor:KS4_13570"/>
<feature type="domain" description="LysM" evidence="2">
    <location>
        <begin position="74"/>
        <end position="124"/>
    </location>
</feature>
<dbReference type="SUPFAM" id="SSF54106">
    <property type="entry name" value="LysM domain"/>
    <property type="match status" value="1"/>
</dbReference>
<dbReference type="Pfam" id="PF01476">
    <property type="entry name" value="LysM"/>
    <property type="match status" value="2"/>
</dbReference>
<sequence length="127" mass="13991">MYKISVKVFGTPKYFKEIAKANPTVDPKRIKPGMKLNLPDINKLKAAEATRAKSNVTSRSRSSSSNATTGSKVKVHTIKAGETLSSISNKYFGTPNRWREIFNANKKALNDDPDAIQPGMKLVVPNK</sequence>
<dbReference type="Gene3D" id="3.10.350.10">
    <property type="entry name" value="LysM domain"/>
    <property type="match status" value="2"/>
</dbReference>
<dbReference type="InterPro" id="IPR036779">
    <property type="entry name" value="LysM_dom_sf"/>
</dbReference>
<keyword evidence="4" id="KW-1185">Reference proteome</keyword>
<accession>A0A517YSX1</accession>
<name>A0A517YSX1_9BACT</name>
<feature type="domain" description="LysM" evidence="2">
    <location>
        <begin position="1"/>
        <end position="38"/>
    </location>
</feature>
<proteinExistence type="predicted"/>
<dbReference type="InterPro" id="IPR018392">
    <property type="entry name" value="LysM"/>
</dbReference>
<protein>
    <submittedName>
        <fullName evidence="3">LysM domain/BON superfamily protein</fullName>
    </submittedName>
</protein>
<dbReference type="PROSITE" id="PS51782">
    <property type="entry name" value="LYSM"/>
    <property type="match status" value="2"/>
</dbReference>
<evidence type="ECO:0000259" key="2">
    <source>
        <dbReference type="PROSITE" id="PS51782"/>
    </source>
</evidence>
<dbReference type="AlphaFoldDB" id="A0A517YSX1"/>
<reference evidence="3 4" key="1">
    <citation type="submission" date="2019-02" db="EMBL/GenBank/DDBJ databases">
        <title>Deep-cultivation of Planctomycetes and their phenomic and genomic characterization uncovers novel biology.</title>
        <authorList>
            <person name="Wiegand S."/>
            <person name="Jogler M."/>
            <person name="Boedeker C."/>
            <person name="Pinto D."/>
            <person name="Vollmers J."/>
            <person name="Rivas-Marin E."/>
            <person name="Kohn T."/>
            <person name="Peeters S.H."/>
            <person name="Heuer A."/>
            <person name="Rast P."/>
            <person name="Oberbeckmann S."/>
            <person name="Bunk B."/>
            <person name="Jeske O."/>
            <person name="Meyerdierks A."/>
            <person name="Storesund J.E."/>
            <person name="Kallscheuer N."/>
            <person name="Luecker S."/>
            <person name="Lage O.M."/>
            <person name="Pohl T."/>
            <person name="Merkel B.J."/>
            <person name="Hornburger P."/>
            <person name="Mueller R.-W."/>
            <person name="Bruemmer F."/>
            <person name="Labrenz M."/>
            <person name="Spormann A.M."/>
            <person name="Op den Camp H."/>
            <person name="Overmann J."/>
            <person name="Amann R."/>
            <person name="Jetten M.S.M."/>
            <person name="Mascher T."/>
            <person name="Medema M.H."/>
            <person name="Devos D.P."/>
            <person name="Kaster A.-K."/>
            <person name="Ovreas L."/>
            <person name="Rohde M."/>
            <person name="Galperin M.Y."/>
            <person name="Jogler C."/>
        </authorList>
    </citation>
    <scope>NUCLEOTIDE SEQUENCE [LARGE SCALE GENOMIC DNA]</scope>
    <source>
        <strain evidence="3 4">KS4</strain>
    </source>
</reference>
<evidence type="ECO:0000313" key="3">
    <source>
        <dbReference type="EMBL" id="QDU33311.1"/>
    </source>
</evidence>